<accession>A0A1Y2HR03</accession>
<proteinExistence type="predicted"/>
<protein>
    <submittedName>
        <fullName evidence="2">Uncharacterized protein</fullName>
    </submittedName>
</protein>
<evidence type="ECO:0000313" key="3">
    <source>
        <dbReference type="Proteomes" id="UP000193411"/>
    </source>
</evidence>
<comment type="caution">
    <text evidence="2">The sequence shown here is derived from an EMBL/GenBank/DDBJ whole genome shotgun (WGS) entry which is preliminary data.</text>
</comment>
<evidence type="ECO:0000256" key="1">
    <source>
        <dbReference type="SAM" id="MobiDB-lite"/>
    </source>
</evidence>
<dbReference type="AlphaFoldDB" id="A0A1Y2HR03"/>
<dbReference type="Proteomes" id="UP000193411">
    <property type="component" value="Unassembled WGS sequence"/>
</dbReference>
<gene>
    <name evidence="2" type="ORF">BCR44DRAFT_1431330</name>
</gene>
<feature type="region of interest" description="Disordered" evidence="1">
    <location>
        <begin position="132"/>
        <end position="162"/>
    </location>
</feature>
<reference evidence="2 3" key="1">
    <citation type="submission" date="2016-07" db="EMBL/GenBank/DDBJ databases">
        <title>Pervasive Adenine N6-methylation of Active Genes in Fungi.</title>
        <authorList>
            <consortium name="DOE Joint Genome Institute"/>
            <person name="Mondo S.J."/>
            <person name="Dannebaum R.O."/>
            <person name="Kuo R.C."/>
            <person name="Labutti K."/>
            <person name="Haridas S."/>
            <person name="Kuo A."/>
            <person name="Salamov A."/>
            <person name="Ahrendt S.R."/>
            <person name="Lipzen A."/>
            <person name="Sullivan W."/>
            <person name="Andreopoulos W.B."/>
            <person name="Clum A."/>
            <person name="Lindquist E."/>
            <person name="Daum C."/>
            <person name="Ramamoorthy G.K."/>
            <person name="Gryganskyi A."/>
            <person name="Culley D."/>
            <person name="Magnuson J.K."/>
            <person name="James T.Y."/>
            <person name="O'Malley M.A."/>
            <person name="Stajich J.E."/>
            <person name="Spatafora J.W."/>
            <person name="Visel A."/>
            <person name="Grigoriev I.V."/>
        </authorList>
    </citation>
    <scope>NUCLEOTIDE SEQUENCE [LARGE SCALE GENOMIC DNA]</scope>
    <source>
        <strain evidence="2 3">PL171</strain>
    </source>
</reference>
<organism evidence="2 3">
    <name type="scientific">Catenaria anguillulae PL171</name>
    <dbReference type="NCBI Taxonomy" id="765915"/>
    <lineage>
        <taxon>Eukaryota</taxon>
        <taxon>Fungi</taxon>
        <taxon>Fungi incertae sedis</taxon>
        <taxon>Blastocladiomycota</taxon>
        <taxon>Blastocladiomycetes</taxon>
        <taxon>Blastocladiales</taxon>
        <taxon>Catenariaceae</taxon>
        <taxon>Catenaria</taxon>
    </lineage>
</organism>
<name>A0A1Y2HR03_9FUNG</name>
<keyword evidence="3" id="KW-1185">Reference proteome</keyword>
<sequence length="174" mass="19200">MFVTDLILVPRMFLQHLAIQQCIFCALDALLNLAAQPLDEMHGGRRPGNRGARPQLLDHVLQVLDIWVHLGLRNDQILEAIDERIEFGDLVARGGGGIGLCEDRSIVLVEARFHGTELVDFGVRHDRVELGEPGPQEGVGLAARSLGQVRDRGRNPSGPELTWRSAKCLSVDRS</sequence>
<dbReference type="EMBL" id="MCFL01000014">
    <property type="protein sequence ID" value="ORZ37038.1"/>
    <property type="molecule type" value="Genomic_DNA"/>
</dbReference>
<evidence type="ECO:0000313" key="2">
    <source>
        <dbReference type="EMBL" id="ORZ37038.1"/>
    </source>
</evidence>